<accession>A0A8T9MZB1</accession>
<gene>
    <name evidence="6" type="ORF">LVJ77_05275</name>
</gene>
<evidence type="ECO:0000313" key="7">
    <source>
        <dbReference type="Proteomes" id="UP000831534"/>
    </source>
</evidence>
<dbReference type="SUPFAM" id="SSF52540">
    <property type="entry name" value="P-loop containing nucleoside triphosphate hydrolases"/>
    <property type="match status" value="1"/>
</dbReference>
<reference evidence="6" key="2">
    <citation type="submission" date="2024-09" db="EMBL/GenBank/DDBJ databases">
        <authorList>
            <person name="Veyrier F.J."/>
        </authorList>
    </citation>
    <scope>NUCLEOTIDE SEQUENCE</scope>
    <source>
        <strain evidence="6">17694</strain>
    </source>
</reference>
<keyword evidence="3" id="KW-1133">Transmembrane helix</keyword>
<comment type="subcellular location">
    <subcellularLocation>
        <location evidence="1">Membrane</location>
        <topology evidence="1">Multi-pass membrane protein</topology>
    </subcellularLocation>
</comment>
<evidence type="ECO:0000256" key="3">
    <source>
        <dbReference type="ARBA" id="ARBA00022989"/>
    </source>
</evidence>
<dbReference type="EMBL" id="CP091521">
    <property type="protein sequence ID" value="UOP05532.2"/>
    <property type="molecule type" value="Genomic_DNA"/>
</dbReference>
<keyword evidence="4" id="KW-0472">Membrane</keyword>
<dbReference type="GO" id="GO:0016020">
    <property type="term" value="C:membrane"/>
    <property type="evidence" value="ECO:0007669"/>
    <property type="project" value="UniProtKB-SubCell"/>
</dbReference>
<organism evidence="6 7">
    <name type="scientific">Conchiformibius kuhniae</name>
    <dbReference type="NCBI Taxonomy" id="211502"/>
    <lineage>
        <taxon>Bacteria</taxon>
        <taxon>Pseudomonadati</taxon>
        <taxon>Pseudomonadota</taxon>
        <taxon>Betaproteobacteria</taxon>
        <taxon>Neisseriales</taxon>
        <taxon>Neisseriaceae</taxon>
        <taxon>Conchiformibius</taxon>
    </lineage>
</organism>
<evidence type="ECO:0000313" key="6">
    <source>
        <dbReference type="EMBL" id="UOP05532.2"/>
    </source>
</evidence>
<dbReference type="InterPro" id="IPR027417">
    <property type="entry name" value="P-loop_NTPase"/>
</dbReference>
<dbReference type="InterPro" id="IPR021147">
    <property type="entry name" value="DUF697"/>
</dbReference>
<dbReference type="AlphaFoldDB" id="A0A8T9MZB1"/>
<dbReference type="Gene3D" id="3.40.50.300">
    <property type="entry name" value="P-loop containing nucleotide triphosphate hydrolases"/>
    <property type="match status" value="1"/>
</dbReference>
<dbReference type="Pfam" id="PF01926">
    <property type="entry name" value="MMR_HSR1"/>
    <property type="match status" value="1"/>
</dbReference>
<evidence type="ECO:0000256" key="4">
    <source>
        <dbReference type="ARBA" id="ARBA00023136"/>
    </source>
</evidence>
<dbReference type="KEGG" id="ckh:LVJ77_05275"/>
<dbReference type="Proteomes" id="UP000831534">
    <property type="component" value="Chromosome"/>
</dbReference>
<name>A0A8T9MZB1_9NEIS</name>
<sequence length="399" mass="43101">MAQAAYNDYLGDSYDPEKGLDIEKVKKKAQREKDKLNIVLMGATGVGKSSLVNAVFGTNIVETGDGKPKTQELKKIVIPEKGLTLWDTKGIEAKDYQATNQQLLGNIEDGIRQACESGNDDEMPHVAWLCIKESSSRVEGREFDLLQMAEKLSIPTVVVFTDTQFEKGDNFFAEAKKVIDEKHRDFIAGRYVRVNSASYPLFGTTVPVAGLDKLLEMTEQCLQESKRFSAAQRKKHLDALLKAQAVDMEKKLARMIDGAKTKVHVAAAAAGAAGASPIPMTDAPIIAGIQSTMIYTVSSEFELELDKSIGTSLIAGLLGVTGMAQVGRAIVSNLLKFIPGVGSVAGGAISGTTAFALTEALGHAYIQVLAHYFNKQTGKVELPDSTDAILAMFKAYFKK</sequence>
<reference evidence="6" key="1">
    <citation type="journal article" date="2022" name="Res Sq">
        <title>Evolution of multicellular longitudinally dividing oral cavity symbionts (Neisseriaceae).</title>
        <authorList>
            <person name="Nyongesa S."/>
            <person name="Weber P."/>
            <person name="Bernet E."/>
            <person name="Pullido F."/>
            <person name="Nieckarz M."/>
            <person name="Delaby M."/>
            <person name="Nieves C."/>
            <person name="Viehboeck T."/>
            <person name="Krause N."/>
            <person name="Rivera-Millot A."/>
            <person name="Nakamura A."/>
            <person name="Vischer N."/>
            <person name="VanNieuwenhze M."/>
            <person name="Brun Y."/>
            <person name="Cava F."/>
            <person name="Bulgheresi S."/>
            <person name="Veyrier F."/>
        </authorList>
    </citation>
    <scope>NUCLEOTIDE SEQUENCE</scope>
    <source>
        <strain evidence="6">17694</strain>
    </source>
</reference>
<dbReference type="Pfam" id="PF05128">
    <property type="entry name" value="DUF697"/>
    <property type="match status" value="1"/>
</dbReference>
<keyword evidence="2" id="KW-0812">Transmembrane</keyword>
<dbReference type="RefSeq" id="WP_027010003.1">
    <property type="nucleotide sequence ID" value="NZ_CP091521.1"/>
</dbReference>
<evidence type="ECO:0000256" key="1">
    <source>
        <dbReference type="ARBA" id="ARBA00004141"/>
    </source>
</evidence>
<evidence type="ECO:0000259" key="5">
    <source>
        <dbReference type="Pfam" id="PF01926"/>
    </source>
</evidence>
<feature type="domain" description="G" evidence="5">
    <location>
        <begin position="38"/>
        <end position="159"/>
    </location>
</feature>
<protein>
    <submittedName>
        <fullName evidence="6">YcjF family protein</fullName>
    </submittedName>
</protein>
<keyword evidence="7" id="KW-1185">Reference proteome</keyword>
<evidence type="ECO:0000256" key="2">
    <source>
        <dbReference type="ARBA" id="ARBA00022692"/>
    </source>
</evidence>
<dbReference type="InterPro" id="IPR006073">
    <property type="entry name" value="GTP-bd"/>
</dbReference>
<proteinExistence type="predicted"/>